<dbReference type="Gene3D" id="3.40.1740.10">
    <property type="entry name" value="VC0467-like"/>
    <property type="match status" value="1"/>
</dbReference>
<reference evidence="1" key="1">
    <citation type="submission" date="2018-05" db="EMBL/GenBank/DDBJ databases">
        <authorList>
            <person name="Lanie J.A."/>
            <person name="Ng W.-L."/>
            <person name="Kazmierczak K.M."/>
            <person name="Andrzejewski T.M."/>
            <person name="Davidsen T.M."/>
            <person name="Wayne K.J."/>
            <person name="Tettelin H."/>
            <person name="Glass J.I."/>
            <person name="Rusch D."/>
            <person name="Podicherti R."/>
            <person name="Tsui H.-C.T."/>
            <person name="Winkler M.E."/>
        </authorList>
    </citation>
    <scope>NUCLEOTIDE SEQUENCE</scope>
</reference>
<sequence>MKKLSPYIFLIFLFNLCISAQALGESKNYFKGKFYSSIKNNFLVATDKMRDPKFKNTVVVMLDNDESGAFGLVINKPLGSIPLGSLIKKLENKNSKKNELYNIKIPVYWGGPVNVNKIFILHSKEYKSESTRKFKDVSLSSDYKILFEIADKKGPEKSLIIMGYSGWGDGQLEGEMEREHWTLSKLDVDLIFKKDNSKKWLNAIKNSFIRL</sequence>
<dbReference type="Pfam" id="PF02622">
    <property type="entry name" value="DUF179"/>
    <property type="match status" value="1"/>
</dbReference>
<proteinExistence type="inferred from homology"/>
<dbReference type="GO" id="GO:0005829">
    <property type="term" value="C:cytosol"/>
    <property type="evidence" value="ECO:0007669"/>
    <property type="project" value="TreeGrafter"/>
</dbReference>
<dbReference type="PANTHER" id="PTHR30327">
    <property type="entry name" value="UNCHARACTERIZED PROTEIN YQGE"/>
    <property type="match status" value="1"/>
</dbReference>
<evidence type="ECO:0000313" key="1">
    <source>
        <dbReference type="EMBL" id="SVA81691.1"/>
    </source>
</evidence>
<accession>A0A381YYH1</accession>
<protein>
    <submittedName>
        <fullName evidence="1">Uncharacterized protein</fullName>
    </submittedName>
</protein>
<gene>
    <name evidence="1" type="ORF">METZ01_LOCUS134545</name>
</gene>
<dbReference type="SUPFAM" id="SSF143456">
    <property type="entry name" value="VC0467-like"/>
    <property type="match status" value="1"/>
</dbReference>
<dbReference type="AlphaFoldDB" id="A0A381YYH1"/>
<dbReference type="HAMAP" id="MF_00758">
    <property type="entry name" value="UPF0301"/>
    <property type="match status" value="1"/>
</dbReference>
<dbReference type="PANTHER" id="PTHR30327:SF1">
    <property type="entry name" value="UPF0301 PROTEIN YQGE"/>
    <property type="match status" value="1"/>
</dbReference>
<organism evidence="1">
    <name type="scientific">marine metagenome</name>
    <dbReference type="NCBI Taxonomy" id="408172"/>
    <lineage>
        <taxon>unclassified sequences</taxon>
        <taxon>metagenomes</taxon>
        <taxon>ecological metagenomes</taxon>
    </lineage>
</organism>
<dbReference type="InterPro" id="IPR003774">
    <property type="entry name" value="AlgH-like"/>
</dbReference>
<dbReference type="EMBL" id="UINC01019305">
    <property type="protein sequence ID" value="SVA81691.1"/>
    <property type="molecule type" value="Genomic_DNA"/>
</dbReference>
<name>A0A381YYH1_9ZZZZ</name>